<feature type="chain" id="PRO_5040797676" evidence="1">
    <location>
        <begin position="21"/>
        <end position="96"/>
    </location>
</feature>
<name>A0A9X1IJD8_9GAMM</name>
<accession>A0A9X1IJD8</accession>
<dbReference type="Proteomes" id="UP001139095">
    <property type="component" value="Unassembled WGS sequence"/>
</dbReference>
<dbReference type="EMBL" id="JAJATW010000001">
    <property type="protein sequence ID" value="MCB5160365.1"/>
    <property type="molecule type" value="Genomic_DNA"/>
</dbReference>
<evidence type="ECO:0000313" key="3">
    <source>
        <dbReference type="Proteomes" id="UP001139095"/>
    </source>
</evidence>
<evidence type="ECO:0000256" key="1">
    <source>
        <dbReference type="SAM" id="SignalP"/>
    </source>
</evidence>
<evidence type="ECO:0000313" key="2">
    <source>
        <dbReference type="EMBL" id="MCB5160365.1"/>
    </source>
</evidence>
<reference evidence="2" key="1">
    <citation type="submission" date="2021-10" db="EMBL/GenBank/DDBJ databases">
        <title>Marinomonas pontica sp. nov., isolated from the Black Sea.</title>
        <authorList>
            <person name="Zhao L.-H."/>
            <person name="Xue J.-H."/>
        </authorList>
    </citation>
    <scope>NUCLEOTIDE SEQUENCE</scope>
    <source>
        <strain evidence="2">E8</strain>
    </source>
</reference>
<protein>
    <submittedName>
        <fullName evidence="2">Uncharacterized protein</fullName>
    </submittedName>
</protein>
<keyword evidence="3" id="KW-1185">Reference proteome</keyword>
<proteinExistence type="predicted"/>
<sequence>MMKFLLFLILGGVFSLPVWAECPDISAIYAADQATQDYMDGKVFKKARVLKKHLPSYRKEIASYIYVEDKGLYFTVYTLVNSECEVAIIKSTRGKH</sequence>
<keyword evidence="1" id="KW-0732">Signal</keyword>
<organism evidence="2 3">
    <name type="scientific">Marinomonas algarum</name>
    <dbReference type="NCBI Taxonomy" id="2883105"/>
    <lineage>
        <taxon>Bacteria</taxon>
        <taxon>Pseudomonadati</taxon>
        <taxon>Pseudomonadota</taxon>
        <taxon>Gammaproteobacteria</taxon>
        <taxon>Oceanospirillales</taxon>
        <taxon>Oceanospirillaceae</taxon>
        <taxon>Marinomonas</taxon>
    </lineage>
</organism>
<dbReference type="AlphaFoldDB" id="A0A9X1IJD8"/>
<gene>
    <name evidence="2" type="ORF">LG368_00305</name>
</gene>
<dbReference type="RefSeq" id="WP_226752752.1">
    <property type="nucleotide sequence ID" value="NZ_JAJATW010000001.1"/>
</dbReference>
<feature type="signal peptide" evidence="1">
    <location>
        <begin position="1"/>
        <end position="20"/>
    </location>
</feature>
<comment type="caution">
    <text evidence="2">The sequence shown here is derived from an EMBL/GenBank/DDBJ whole genome shotgun (WGS) entry which is preliminary data.</text>
</comment>